<dbReference type="EMBL" id="LUSP01000063">
    <property type="protein sequence ID" value="RAT11453.1"/>
    <property type="molecule type" value="Genomic_DNA"/>
</dbReference>
<sequence>MPNVNIDELKNLISNGEIGAITLDTSIYIHHHYGFEVGILSKLSQFKNTEIKFIVVDIIQHETLSHLIEDAKKNKTETKKNLKDIGNSWGITPQRRQELMDELFLDNESEISKSRFNEFKKMAGAREIKCAELSNLSKIIDLYFNKIAPFAVKIDKKNEFPDALALSTLEVWAESNNTKILAVSKDNDWKGFCETSPFLYSLDELSNALTAFHSNASVSIINSLRTIDMDELNREIIESIPHQLYNLTVDVEASSSFYYDVESSELTLVDDQQQPINDFETFLSHLSIIDTEEESFSVQFTVNCNVDIETTLDFNTWDGIDKEYIGMGGGIFNTSEDIDIDIIINFNRDGNDIEIDSIEVISSSITIDLGEVGPDWMNSPD</sequence>
<organism evidence="1 2">
    <name type="scientific">Lonsdalea quercina</name>
    <dbReference type="NCBI Taxonomy" id="71657"/>
    <lineage>
        <taxon>Bacteria</taxon>
        <taxon>Pseudomonadati</taxon>
        <taxon>Pseudomonadota</taxon>
        <taxon>Gammaproteobacteria</taxon>
        <taxon>Enterobacterales</taxon>
        <taxon>Pectobacteriaceae</taxon>
        <taxon>Lonsdalea</taxon>
    </lineage>
</organism>
<gene>
    <name evidence="1" type="ORF">AU485_14375</name>
</gene>
<keyword evidence="2" id="KW-1185">Reference proteome</keyword>
<accession>A0ACD1J9C6</accession>
<reference evidence="1" key="1">
    <citation type="submission" date="2016-02" db="EMBL/GenBank/DDBJ databases">
        <title>Species-wide whole genome sequencing reveals diversity, host range in Lonsdalea quercina.</title>
        <authorList>
            <person name="Li Y."/>
        </authorList>
    </citation>
    <scope>NUCLEOTIDE SEQUENCE</scope>
    <source>
        <strain evidence="1">CFCC 11059</strain>
    </source>
</reference>
<name>A0ACD1J9C6_9GAMM</name>
<comment type="caution">
    <text evidence="1">The sequence shown here is derived from an EMBL/GenBank/DDBJ whole genome shotgun (WGS) entry which is preliminary data.</text>
</comment>
<protein>
    <submittedName>
        <fullName evidence="1">Uncharacterized protein</fullName>
    </submittedName>
</protein>
<evidence type="ECO:0000313" key="1">
    <source>
        <dbReference type="EMBL" id="RAT11453.1"/>
    </source>
</evidence>
<dbReference type="Proteomes" id="UP000249893">
    <property type="component" value="Unassembled WGS sequence"/>
</dbReference>
<evidence type="ECO:0000313" key="2">
    <source>
        <dbReference type="Proteomes" id="UP000249893"/>
    </source>
</evidence>
<proteinExistence type="predicted"/>